<evidence type="ECO:0000259" key="2">
    <source>
        <dbReference type="Pfam" id="PF07589"/>
    </source>
</evidence>
<comment type="caution">
    <text evidence="3">The sequence shown here is derived from an EMBL/GenBank/DDBJ whole genome shotgun (WGS) entry which is preliminary data.</text>
</comment>
<dbReference type="Pfam" id="PF07589">
    <property type="entry name" value="PEP-CTERM"/>
    <property type="match status" value="1"/>
</dbReference>
<proteinExistence type="predicted"/>
<gene>
    <name evidence="3" type="ORF">EIP75_14430</name>
</gene>
<keyword evidence="4" id="KW-1185">Reference proteome</keyword>
<sequence length="389" mass="40192">MLSSHYSGFGRWILSCIAGVALHAQAAPQYTATLLTPPEGSYTTYVYAISNAGVVGYVEPFSSIGSQPAYWSLQGEGRVLPTLAPSAVGRSIHYAYNINNAGQIVGRSSTVLGDVHGYLLTPGGQIQDLGALPMTRGGTHSPGSNAQDVNGVGSVVGESYTDDGLRAFLWTSNGGMRNLGVLEGGSFSTALAINDAGSVVGVSEVAGGRRAFLWTEAGGMQDLGDLAGGANSSTAKAINGTGQVIGTSQTAEGSRAFLWTQAEGMVDLGLLSGHVESFATGLNESGATVGYSRTANWYTSPFLWTREEGMIDLNSLLLTADPLVSAGLTLTYASGINDAGQILVSGQLNGRSVTAVLTPVPEPSTWVLSLLGGGLLLMAVRRVRRGETH</sequence>
<feature type="chain" id="PRO_5019070154" evidence="1">
    <location>
        <begin position="27"/>
        <end position="389"/>
    </location>
</feature>
<feature type="domain" description="Ice-binding protein C-terminal" evidence="2">
    <location>
        <begin position="359"/>
        <end position="385"/>
    </location>
</feature>
<feature type="signal peptide" evidence="1">
    <location>
        <begin position="1"/>
        <end position="26"/>
    </location>
</feature>
<reference evidence="3 4" key="1">
    <citation type="submission" date="2018-12" db="EMBL/GenBank/DDBJ databases">
        <title>The whole draft genome of Aquabacterium sp. SJQ9.</title>
        <authorList>
            <person name="Sun L."/>
            <person name="Gao X."/>
            <person name="Chen W."/>
            <person name="Huang K."/>
        </authorList>
    </citation>
    <scope>NUCLEOTIDE SEQUENCE [LARGE SCALE GENOMIC DNA]</scope>
    <source>
        <strain evidence="3 4">SJQ9</strain>
    </source>
</reference>
<dbReference type="Proteomes" id="UP000269265">
    <property type="component" value="Unassembled WGS sequence"/>
</dbReference>
<accession>A0A426VA61</accession>
<dbReference type="OrthoDB" id="8558647at2"/>
<keyword evidence="1" id="KW-0732">Signal</keyword>
<dbReference type="NCBIfam" id="TIGR02595">
    <property type="entry name" value="PEP_CTERM"/>
    <property type="match status" value="1"/>
</dbReference>
<dbReference type="InterPro" id="IPR013424">
    <property type="entry name" value="Ice-binding_C"/>
</dbReference>
<evidence type="ECO:0000313" key="3">
    <source>
        <dbReference type="EMBL" id="RRS03773.1"/>
    </source>
</evidence>
<name>A0A426VA61_9BURK</name>
<organism evidence="3 4">
    <name type="scientific">Aquabacterium soli</name>
    <dbReference type="NCBI Taxonomy" id="2493092"/>
    <lineage>
        <taxon>Bacteria</taxon>
        <taxon>Pseudomonadati</taxon>
        <taxon>Pseudomonadota</taxon>
        <taxon>Betaproteobacteria</taxon>
        <taxon>Burkholderiales</taxon>
        <taxon>Aquabacterium</taxon>
    </lineage>
</organism>
<protein>
    <submittedName>
        <fullName evidence="3">DUF3466 family protein</fullName>
    </submittedName>
</protein>
<evidence type="ECO:0000256" key="1">
    <source>
        <dbReference type="SAM" id="SignalP"/>
    </source>
</evidence>
<dbReference type="InterPro" id="IPR014262">
    <property type="entry name" value="HAF_rpt"/>
</dbReference>
<dbReference type="AlphaFoldDB" id="A0A426VA61"/>
<dbReference type="NCBIfam" id="TIGR02913">
    <property type="entry name" value="HAF_rpt"/>
    <property type="match status" value="5"/>
</dbReference>
<dbReference type="RefSeq" id="WP_125243978.1">
    <property type="nucleotide sequence ID" value="NZ_RSED01000010.1"/>
</dbReference>
<dbReference type="EMBL" id="RSED01000010">
    <property type="protein sequence ID" value="RRS03773.1"/>
    <property type="molecule type" value="Genomic_DNA"/>
</dbReference>
<evidence type="ECO:0000313" key="4">
    <source>
        <dbReference type="Proteomes" id="UP000269265"/>
    </source>
</evidence>